<keyword evidence="3" id="KW-0560">Oxidoreductase</keyword>
<name>A0A9P5A5E9_9HYPO</name>
<dbReference type="PANTHER" id="PTHR43180">
    <property type="entry name" value="3-OXOACYL-(ACYL-CARRIER-PROTEIN) REDUCTASE (AFU_ORTHOLOGUE AFUA_6G11210)"/>
    <property type="match status" value="1"/>
</dbReference>
<dbReference type="AlphaFoldDB" id="A0A9P5A5E9"/>
<evidence type="ECO:0000256" key="3">
    <source>
        <dbReference type="ARBA" id="ARBA00023002"/>
    </source>
</evidence>
<dbReference type="SUPFAM" id="SSF51735">
    <property type="entry name" value="NAD(P)-binding Rossmann-fold domains"/>
    <property type="match status" value="1"/>
</dbReference>
<dbReference type="Gene3D" id="3.40.50.720">
    <property type="entry name" value="NAD(P)-binding Rossmann-like Domain"/>
    <property type="match status" value="1"/>
</dbReference>
<reference evidence="4" key="1">
    <citation type="journal article" date="2017" name="Mycologia">
        <title>Fusarium algeriense, sp. nov., a novel toxigenic crown rot pathogen of durum wheat from Algeria is nested in the Fusarium burgessii species complex.</title>
        <authorList>
            <person name="Laraba I."/>
            <person name="Keddad A."/>
            <person name="Boureghda H."/>
            <person name="Abdallah N."/>
            <person name="Vaughan M.M."/>
            <person name="Proctor R.H."/>
            <person name="Busman M."/>
            <person name="O'Donnell K."/>
        </authorList>
    </citation>
    <scope>NUCLEOTIDE SEQUENCE</scope>
    <source>
        <strain evidence="4">NRRL 25174</strain>
    </source>
</reference>
<comment type="similarity">
    <text evidence="1">Belongs to the short-chain dehydrogenases/reductases (SDR) family.</text>
</comment>
<dbReference type="GO" id="GO:0016491">
    <property type="term" value="F:oxidoreductase activity"/>
    <property type="evidence" value="ECO:0007669"/>
    <property type="project" value="UniProtKB-KW"/>
</dbReference>
<gene>
    <name evidence="4" type="ORF">FBEOM_14337</name>
</gene>
<proteinExistence type="inferred from homology"/>
<dbReference type="InterPro" id="IPR036291">
    <property type="entry name" value="NAD(P)-bd_dom_sf"/>
</dbReference>
<reference evidence="4" key="2">
    <citation type="submission" date="2020-02" db="EMBL/GenBank/DDBJ databases">
        <title>Identification and distribution of gene clusters putatively required for synthesis of sphingolipid metabolism inhibitors in phylogenetically diverse species of the filamentous fungus Fusarium.</title>
        <authorList>
            <person name="Kim H.-S."/>
            <person name="Busman M."/>
            <person name="Brown D.W."/>
            <person name="Divon H."/>
            <person name="Uhlig S."/>
            <person name="Proctor R.H."/>
        </authorList>
    </citation>
    <scope>NUCLEOTIDE SEQUENCE</scope>
    <source>
        <strain evidence="4">NRRL 25174</strain>
    </source>
</reference>
<protein>
    <submittedName>
        <fullName evidence="4">NAD(P)-binding Rossmann-fold containing protein</fullName>
    </submittedName>
</protein>
<evidence type="ECO:0000313" key="4">
    <source>
        <dbReference type="EMBL" id="KAF4331883.1"/>
    </source>
</evidence>
<keyword evidence="5" id="KW-1185">Reference proteome</keyword>
<evidence type="ECO:0000256" key="1">
    <source>
        <dbReference type="ARBA" id="ARBA00006484"/>
    </source>
</evidence>
<accession>A0A9P5A5E9</accession>
<sequence>MSWAISVQNKIIVVTGGGSGIGLSYYILAARKGAKAISIASISLTDDANLAIKDQTVIEFVQCDVTKWSDLQNLIDVTIIKFGDVPDVYVAFAGVFEPTYSNFWDAPDPLESKY</sequence>
<dbReference type="Proteomes" id="UP000730481">
    <property type="component" value="Unassembled WGS sequence"/>
</dbReference>
<keyword evidence="2" id="KW-0521">NADP</keyword>
<evidence type="ECO:0000256" key="2">
    <source>
        <dbReference type="ARBA" id="ARBA00022857"/>
    </source>
</evidence>
<dbReference type="EMBL" id="PVQB02001330">
    <property type="protein sequence ID" value="KAF4331883.1"/>
    <property type="molecule type" value="Genomic_DNA"/>
</dbReference>
<comment type="caution">
    <text evidence="4">The sequence shown here is derived from an EMBL/GenBank/DDBJ whole genome shotgun (WGS) entry which is preliminary data.</text>
</comment>
<dbReference type="InterPro" id="IPR002347">
    <property type="entry name" value="SDR_fam"/>
</dbReference>
<dbReference type="OrthoDB" id="5296at2759"/>
<organism evidence="4 5">
    <name type="scientific">Fusarium beomiforme</name>
    <dbReference type="NCBI Taxonomy" id="44412"/>
    <lineage>
        <taxon>Eukaryota</taxon>
        <taxon>Fungi</taxon>
        <taxon>Dikarya</taxon>
        <taxon>Ascomycota</taxon>
        <taxon>Pezizomycotina</taxon>
        <taxon>Sordariomycetes</taxon>
        <taxon>Hypocreomycetidae</taxon>
        <taxon>Hypocreales</taxon>
        <taxon>Nectriaceae</taxon>
        <taxon>Fusarium</taxon>
        <taxon>Fusarium burgessii species complex</taxon>
    </lineage>
</organism>
<dbReference type="Pfam" id="PF00106">
    <property type="entry name" value="adh_short"/>
    <property type="match status" value="1"/>
</dbReference>
<dbReference type="PANTHER" id="PTHR43180:SF66">
    <property type="entry name" value="SHORT-CHAIN DEHYDROGENASE_REDUCTASE FAMILY PROTEIN"/>
    <property type="match status" value="1"/>
</dbReference>
<evidence type="ECO:0000313" key="5">
    <source>
        <dbReference type="Proteomes" id="UP000730481"/>
    </source>
</evidence>